<dbReference type="Pfam" id="PF06013">
    <property type="entry name" value="WXG100"/>
    <property type="match status" value="1"/>
</dbReference>
<dbReference type="SUPFAM" id="SSF140453">
    <property type="entry name" value="EsxAB dimer-like"/>
    <property type="match status" value="1"/>
</dbReference>
<keyword evidence="1" id="KW-0175">Coiled coil</keyword>
<dbReference type="InterPro" id="IPR036689">
    <property type="entry name" value="ESAT-6-like_sf"/>
</dbReference>
<name>A0A0E1X646_STAAU</name>
<evidence type="ECO:0000256" key="1">
    <source>
        <dbReference type="SAM" id="Coils"/>
    </source>
</evidence>
<reference evidence="3" key="1">
    <citation type="submission" date="2010-05" db="EMBL/GenBank/DDBJ databases">
        <authorList>
            <person name="Muzny D."/>
            <person name="Qin X."/>
            <person name="Buhay C."/>
            <person name="Dugan-Rocha S."/>
            <person name="Ding Y."/>
            <person name="Chen G."/>
            <person name="Hawes A."/>
            <person name="Holder M."/>
            <person name="Jhangiani S."/>
            <person name="Johnson A."/>
            <person name="Khan Z."/>
            <person name="Li Z."/>
            <person name="Liu W."/>
            <person name="Liu X."/>
            <person name="Perez L."/>
            <person name="Shen H."/>
            <person name="Wang Q."/>
            <person name="Watt J."/>
            <person name="Xi L."/>
            <person name="Xin Y."/>
            <person name="Zhou J."/>
            <person name="Deng J."/>
            <person name="Jiang H."/>
            <person name="Liu Y."/>
            <person name="Qu J."/>
            <person name="Song X.-Z."/>
            <person name="Zhang L."/>
            <person name="Villasana D."/>
            <person name="Johnson A."/>
            <person name="Liu J."/>
            <person name="Liyanage D."/>
            <person name="Lorensuhewa L."/>
            <person name="Robinson T."/>
            <person name="Song A."/>
            <person name="Song B.-B."/>
            <person name="Dinh H."/>
            <person name="Thornton R."/>
            <person name="Coyle M."/>
            <person name="Francisco L."/>
            <person name="Jackson L."/>
            <person name="Javaid M."/>
            <person name="Korchina V."/>
            <person name="Kovar C."/>
            <person name="Mata R."/>
            <person name="Mathew T."/>
            <person name="Ngo R."/>
            <person name="Nguyen L."/>
            <person name="Nguyen N."/>
            <person name="Okwuonu G."/>
            <person name="Ongeri F."/>
            <person name="Pham C."/>
            <person name="Simmons D."/>
            <person name="Wilczek-Boney K."/>
            <person name="Hale W."/>
            <person name="Jakkamsetti A."/>
            <person name="Pham P."/>
            <person name="Ruth R."/>
            <person name="San Lucas F."/>
            <person name="Warren J."/>
            <person name="Zhang J."/>
            <person name="Zhao Z."/>
            <person name="Zhou C."/>
            <person name="Zhu D."/>
            <person name="Lee S."/>
            <person name="Bess C."/>
            <person name="Blankenburg K."/>
            <person name="Forbes L."/>
            <person name="Fu Q."/>
            <person name="Gubbala S."/>
            <person name="Hirani K."/>
            <person name="Jayaseelan J.C."/>
            <person name="Lara F."/>
            <person name="Munidasa M."/>
            <person name="Palculict T."/>
            <person name="Patil S."/>
            <person name="Pu L.-L."/>
            <person name="Saada N."/>
            <person name="Tang L."/>
            <person name="Weissenberger G."/>
            <person name="Zhu Y."/>
            <person name="Hemphill L."/>
            <person name="Shang Y."/>
            <person name="Youmans B."/>
            <person name="Ayvaz T."/>
            <person name="Ross M."/>
            <person name="Santibanez J."/>
            <person name="Aqrawi P."/>
            <person name="Gross S."/>
            <person name="Joshi V."/>
            <person name="Fowler G."/>
            <person name="Nazareth L."/>
            <person name="Reid J."/>
            <person name="Worley K."/>
            <person name="Petrosino J."/>
            <person name="Highlander S."/>
            <person name="Gibbs R."/>
        </authorList>
    </citation>
    <scope>NUCLEOTIDE SEQUENCE [LARGE SCALE GENOMIC DNA]</scope>
    <source>
        <strain evidence="3">MN8</strain>
    </source>
</reference>
<dbReference type="Proteomes" id="UP000003455">
    <property type="component" value="Chromosome"/>
</dbReference>
<proteinExistence type="predicted"/>
<sequence length="99" mass="11131">MSSKDAKKSQEEARLQQLKQEMRNSTDNMVSNAKNNVALKFQTLNEIIETINNSSQSLEGTFEGKASEAAQQSINKLKNNNENLKQKFETLLNTLKING</sequence>
<feature type="compositionally biased region" description="Basic and acidic residues" evidence="2">
    <location>
        <begin position="1"/>
        <end position="24"/>
    </location>
</feature>
<accession>A0A0E1X646</accession>
<evidence type="ECO:0000256" key="2">
    <source>
        <dbReference type="SAM" id="MobiDB-lite"/>
    </source>
</evidence>
<dbReference type="InterPro" id="IPR010310">
    <property type="entry name" value="T7SS_ESAT-6-like"/>
</dbReference>
<comment type="caution">
    <text evidence="3">The sequence shown here is derived from an EMBL/GenBank/DDBJ whole genome shotgun (WGS) entry which is preliminary data.</text>
</comment>
<gene>
    <name evidence="3" type="ORF">HMPREF0769_11874</name>
</gene>
<dbReference type="AlphaFoldDB" id="A0A0E1X646"/>
<feature type="coiled-coil region" evidence="1">
    <location>
        <begin position="67"/>
        <end position="94"/>
    </location>
</feature>
<dbReference type="RefSeq" id="WP_000095390.1">
    <property type="nucleotide sequence ID" value="NZ_CM000952.1"/>
</dbReference>
<feature type="region of interest" description="Disordered" evidence="2">
    <location>
        <begin position="1"/>
        <end position="29"/>
    </location>
</feature>
<organism evidence="3">
    <name type="scientific">Staphylococcus aureus subsp. aureus MN8</name>
    <dbReference type="NCBI Taxonomy" id="548470"/>
    <lineage>
        <taxon>Bacteria</taxon>
        <taxon>Bacillati</taxon>
        <taxon>Bacillota</taxon>
        <taxon>Bacilli</taxon>
        <taxon>Bacillales</taxon>
        <taxon>Staphylococcaceae</taxon>
        <taxon>Staphylococcus</taxon>
    </lineage>
</organism>
<protein>
    <recommendedName>
        <fullName evidence="4">ESAT-6 family protein</fullName>
    </recommendedName>
</protein>
<evidence type="ECO:0008006" key="4">
    <source>
        <dbReference type="Google" id="ProtNLM"/>
    </source>
</evidence>
<dbReference type="EMBL" id="ACJA02000004">
    <property type="protein sequence ID" value="EFH94253.1"/>
    <property type="molecule type" value="Genomic_DNA"/>
</dbReference>
<evidence type="ECO:0000313" key="3">
    <source>
        <dbReference type="EMBL" id="EFH94253.1"/>
    </source>
</evidence>
<dbReference type="HOGENOM" id="CLU_171860_0_0_9"/>